<gene>
    <name evidence="3" type="ORF">LUA81_00560</name>
    <name evidence="2" type="ORF">LUA82_00560</name>
</gene>
<keyword evidence="5" id="KW-1185">Reference proteome</keyword>
<name>A0A9Q9C120_9RICK</name>
<evidence type="ECO:0000313" key="5">
    <source>
        <dbReference type="Proteomes" id="UP001059985"/>
    </source>
</evidence>
<keyword evidence="1" id="KW-1133">Transmembrane helix</keyword>
<evidence type="ECO:0000256" key="1">
    <source>
        <dbReference type="SAM" id="Phobius"/>
    </source>
</evidence>
<keyword evidence="1" id="KW-0812">Transmembrane</keyword>
<protein>
    <submittedName>
        <fullName evidence="2">Uncharacterized protein</fullName>
    </submittedName>
</protein>
<dbReference type="AlphaFoldDB" id="A0A9Q9C120"/>
<feature type="transmembrane region" description="Helical" evidence="1">
    <location>
        <begin position="20"/>
        <end position="39"/>
    </location>
</feature>
<dbReference type="Proteomes" id="UP001059822">
    <property type="component" value="Chromosome"/>
</dbReference>
<dbReference type="EMBL" id="CP089286">
    <property type="protein sequence ID" value="UTO55574.1"/>
    <property type="molecule type" value="Genomic_DNA"/>
</dbReference>
<dbReference type="Proteomes" id="UP001059985">
    <property type="component" value="Chromosome"/>
</dbReference>
<dbReference type="EMBL" id="CP089285">
    <property type="protein sequence ID" value="UTO56495.1"/>
    <property type="molecule type" value="Genomic_DNA"/>
</dbReference>
<evidence type="ECO:0000313" key="2">
    <source>
        <dbReference type="EMBL" id="UTO55574.1"/>
    </source>
</evidence>
<feature type="transmembrane region" description="Helical" evidence="1">
    <location>
        <begin position="241"/>
        <end position="263"/>
    </location>
</feature>
<proteinExistence type="predicted"/>
<dbReference type="RefSeq" id="WP_218193891.1">
    <property type="nucleotide sequence ID" value="NZ_CP060793.1"/>
</dbReference>
<accession>A0A9Q9C120</accession>
<evidence type="ECO:0000313" key="3">
    <source>
        <dbReference type="EMBL" id="UTO56495.1"/>
    </source>
</evidence>
<feature type="transmembrane region" description="Helical" evidence="1">
    <location>
        <begin position="178"/>
        <end position="205"/>
    </location>
</feature>
<feature type="transmembrane region" description="Helical" evidence="1">
    <location>
        <begin position="92"/>
        <end position="112"/>
    </location>
</feature>
<sequence length="293" mass="33217">MLANQFKNSILCSFKGACVFSMASLTAIQYSMFIKLFNIQDSKKYTDERSYAIVQTKKSIIPLCELLIIMPIVFLSHHVIHSYLHINLAPLLSYSLCIGICIAIMIATCFILRRLGIVSDCCNPIVHPIYDDSIFIKFSPEKKSDDYNKDIESTNVESTTDQNLDIISSLKSYPYLKLYLFTLLMLPIKILLLPMMLSLAILNIIEIPFSFILDMIEYSKFSKEGNRFCASKENLVLSKSFFLAFLKDIALVLTLGASEIIILKNKKSPSHIVNVDAEIKKSCFCNSEKNIIN</sequence>
<reference evidence="2" key="1">
    <citation type="journal article" date="2022" name="Microorganisms">
        <title>Assembly and Comparison of Ca. Neoehrlichia mikurensis Genomes.</title>
        <authorList>
            <person name="Azagi T."/>
            <person name="Dirks R.P."/>
            <person name="Yebra-Pimentel E.S."/>
            <person name="Schaap P.J."/>
            <person name="Koehorst J.J."/>
            <person name="Esser H.J."/>
            <person name="Sprong H."/>
        </authorList>
    </citation>
    <scope>NUCLEOTIDE SEQUENCE</scope>
    <source>
        <strain evidence="3">18-2804</strain>
        <strain evidence="2">18-2837</strain>
    </source>
</reference>
<keyword evidence="1" id="KW-0472">Membrane</keyword>
<evidence type="ECO:0000313" key="4">
    <source>
        <dbReference type="Proteomes" id="UP001059822"/>
    </source>
</evidence>
<feature type="transmembrane region" description="Helical" evidence="1">
    <location>
        <begin position="60"/>
        <end position="80"/>
    </location>
</feature>
<organism evidence="2 4">
    <name type="scientific">Neoehrlichia mikurensis</name>
    <dbReference type="NCBI Taxonomy" id="89586"/>
    <lineage>
        <taxon>Bacteria</taxon>
        <taxon>Pseudomonadati</taxon>
        <taxon>Pseudomonadota</taxon>
        <taxon>Alphaproteobacteria</taxon>
        <taxon>Rickettsiales</taxon>
        <taxon>Anaplasmataceae</taxon>
        <taxon>Candidatus Neoehrlichia</taxon>
    </lineage>
</organism>